<evidence type="ECO:0000313" key="1">
    <source>
        <dbReference type="EMBL" id="GMF64833.1"/>
    </source>
</evidence>
<comment type="caution">
    <text evidence="1">The sequence shown here is derived from an EMBL/GenBank/DDBJ whole genome shotgun (WGS) entry which is preliminary data.</text>
</comment>
<sequence>MVEGYSCAHCDGDKYWEWNMLKWPIRESFHIARSSELQYVLFSPNWVGQIVRFPRTVFARSTRIMKPLGSGRPNSDDCVVT</sequence>
<proteinExistence type="predicted"/>
<evidence type="ECO:0000313" key="2">
    <source>
        <dbReference type="Proteomes" id="UP001165083"/>
    </source>
</evidence>
<organism evidence="1 2">
    <name type="scientific">Phytophthora lilii</name>
    <dbReference type="NCBI Taxonomy" id="2077276"/>
    <lineage>
        <taxon>Eukaryota</taxon>
        <taxon>Sar</taxon>
        <taxon>Stramenopiles</taxon>
        <taxon>Oomycota</taxon>
        <taxon>Peronosporomycetes</taxon>
        <taxon>Peronosporales</taxon>
        <taxon>Peronosporaceae</taxon>
        <taxon>Phytophthora</taxon>
    </lineage>
</organism>
<accession>A0A9W6YI14</accession>
<dbReference type="EMBL" id="BSXW01012433">
    <property type="protein sequence ID" value="GMF64833.1"/>
    <property type="molecule type" value="Genomic_DNA"/>
</dbReference>
<reference evidence="1" key="1">
    <citation type="submission" date="2023-04" db="EMBL/GenBank/DDBJ databases">
        <title>Phytophthora lilii NBRC 32176.</title>
        <authorList>
            <person name="Ichikawa N."/>
            <person name="Sato H."/>
            <person name="Tonouchi N."/>
        </authorList>
    </citation>
    <scope>NUCLEOTIDE SEQUENCE</scope>
    <source>
        <strain evidence="1">NBRC 32176</strain>
    </source>
</reference>
<name>A0A9W6YI14_9STRA</name>
<protein>
    <submittedName>
        <fullName evidence="1">Unnamed protein product</fullName>
    </submittedName>
</protein>
<gene>
    <name evidence="1" type="ORF">Plil01_001759200</name>
</gene>
<keyword evidence="2" id="KW-1185">Reference proteome</keyword>
<dbReference type="Proteomes" id="UP001165083">
    <property type="component" value="Unassembled WGS sequence"/>
</dbReference>
<dbReference type="AlphaFoldDB" id="A0A9W6YI14"/>